<dbReference type="AlphaFoldDB" id="S4XQD0"/>
<dbReference type="GO" id="GO:0000976">
    <property type="term" value="F:transcription cis-regulatory region binding"/>
    <property type="evidence" value="ECO:0007669"/>
    <property type="project" value="TreeGrafter"/>
</dbReference>
<dbReference type="InterPro" id="IPR046335">
    <property type="entry name" value="LacI/GalR-like_sensor"/>
</dbReference>
<dbReference type="HOGENOM" id="CLU_377617_0_0_7"/>
<dbReference type="PANTHER" id="PTHR30146:SF120">
    <property type="entry name" value="ALANINE RACEMASE"/>
    <property type="match status" value="1"/>
</dbReference>
<evidence type="ECO:0000313" key="6">
    <source>
        <dbReference type="Proteomes" id="UP000014803"/>
    </source>
</evidence>
<dbReference type="GO" id="GO:0003700">
    <property type="term" value="F:DNA-binding transcription factor activity"/>
    <property type="evidence" value="ECO:0007669"/>
    <property type="project" value="TreeGrafter"/>
</dbReference>
<protein>
    <recommendedName>
        <fullName evidence="4">STAS domain-containing protein</fullName>
    </recommendedName>
</protein>
<dbReference type="CDD" id="cd06267">
    <property type="entry name" value="PBP1_LacI_sugar_binding-like"/>
    <property type="match status" value="1"/>
</dbReference>
<dbReference type="EMBL" id="CP003969">
    <property type="protein sequence ID" value="AGP34719.1"/>
    <property type="molecule type" value="Genomic_DNA"/>
</dbReference>
<dbReference type="SUPFAM" id="SSF52091">
    <property type="entry name" value="SpoIIaa-like"/>
    <property type="match status" value="1"/>
</dbReference>
<keyword evidence="2" id="KW-0238">DNA-binding</keyword>
<evidence type="ECO:0000256" key="3">
    <source>
        <dbReference type="ARBA" id="ARBA00023163"/>
    </source>
</evidence>
<dbReference type="RefSeq" id="WP_020733878.1">
    <property type="nucleotide sequence ID" value="NC_021658.1"/>
</dbReference>
<dbReference type="PATRIC" id="fig|1254432.3.peg.2122"/>
<keyword evidence="3" id="KW-0804">Transcription</keyword>
<proteinExistence type="predicted"/>
<gene>
    <name evidence="5" type="ORF">SCE1572_09485</name>
</gene>
<dbReference type="InterPro" id="IPR002645">
    <property type="entry name" value="STAS_dom"/>
</dbReference>
<accession>S4XQD0</accession>
<reference evidence="5 6" key="1">
    <citation type="journal article" date="2013" name="Sci. Rep.">
        <title>Extraordinary expansion of a Sorangium cellulosum genome from an alkaline milieu.</title>
        <authorList>
            <person name="Han K."/>
            <person name="Li Z.F."/>
            <person name="Peng R."/>
            <person name="Zhu L.P."/>
            <person name="Zhou T."/>
            <person name="Wang L.G."/>
            <person name="Li S.G."/>
            <person name="Zhang X.B."/>
            <person name="Hu W."/>
            <person name="Wu Z.H."/>
            <person name="Qin N."/>
            <person name="Li Y.Z."/>
        </authorList>
    </citation>
    <scope>NUCLEOTIDE SEQUENCE [LARGE SCALE GENOMIC DNA]</scope>
    <source>
        <strain evidence="5 6">So0157-2</strain>
    </source>
</reference>
<dbReference type="eggNOG" id="COG1366">
    <property type="taxonomic scope" value="Bacteria"/>
</dbReference>
<dbReference type="InterPro" id="IPR028082">
    <property type="entry name" value="Peripla_BP_I"/>
</dbReference>
<evidence type="ECO:0000256" key="2">
    <source>
        <dbReference type="ARBA" id="ARBA00023125"/>
    </source>
</evidence>
<dbReference type="Gene3D" id="3.30.750.24">
    <property type="entry name" value="STAS domain"/>
    <property type="match status" value="1"/>
</dbReference>
<sequence length="703" mass="75641">MSMRPVDQRTRNVIGLASVFFDNSFNAMVFAGMHRAARERGYELLMIYGAPAAVRARGLGLDRVVGWISMYTIDGLEELLSDGKPAVIFCAPPFGPGYPIVRAENHDSIHRLVDHLVGLGHRRIAYIGKLTSDDFVERGKAFDEAMRARGLSAELNLLSEFHECTMFYAERRLREFLERDGKFCTALVAGNDEMAMGAIHAIQAHGYRVPEDIAVVGFDDVSVAQHCDPPLTTMRQDPALLGRLAVERIVDLIHGIPPPEPVTRGSAELVVRRSCGSAGWGAAPPALELDAAGGDWQRGLSRQLSRLLERPAPSPRPLVWPEAEVIARGLGAALAGAELPDVATLERAFAPAVAHSGSIEVLLAAVMLVEEAAARQLAGAPDPGAARRAQAFLGRARLAQQRALVTSERSSVQSLERLIRANMEMSRLLASKQARADERLAWLRQTSVRVGCLALWADDPGPGGRAVVIDSVYTDDPAVAALVGRRVPAGQFPPPELLDAAKPDEASGHCVMIPIATARRDWGTLVLGGLHTESFADNLQPLAMWVSLLVATFERDEIETALQGERDMLAAAYERERALASTVRELGCPVIPLLPGVLLISLIGAIDAARAQQILEAVLSGVARERARWVLLDLTGVPLVDEATAAALAQTAQATRLLGARVSLVGVGPTMAQRMVSLGIELRDIAVFQSLAAAIRQLTRAGR</sequence>
<dbReference type="Pfam" id="PF13377">
    <property type="entry name" value="Peripla_BP_3"/>
    <property type="match status" value="1"/>
</dbReference>
<dbReference type="Pfam" id="PF01740">
    <property type="entry name" value="STAS"/>
    <property type="match status" value="1"/>
</dbReference>
<dbReference type="KEGG" id="scu:SCE1572_09485"/>
<keyword evidence="1" id="KW-0805">Transcription regulation</keyword>
<feature type="domain" description="STAS" evidence="4">
    <location>
        <begin position="587"/>
        <end position="698"/>
    </location>
</feature>
<evidence type="ECO:0000313" key="5">
    <source>
        <dbReference type="EMBL" id="AGP34719.1"/>
    </source>
</evidence>
<dbReference type="SUPFAM" id="SSF53822">
    <property type="entry name" value="Periplasmic binding protein-like I"/>
    <property type="match status" value="1"/>
</dbReference>
<evidence type="ECO:0000256" key="1">
    <source>
        <dbReference type="ARBA" id="ARBA00023015"/>
    </source>
</evidence>
<organism evidence="5 6">
    <name type="scientific">Sorangium cellulosum So0157-2</name>
    <dbReference type="NCBI Taxonomy" id="1254432"/>
    <lineage>
        <taxon>Bacteria</taxon>
        <taxon>Pseudomonadati</taxon>
        <taxon>Myxococcota</taxon>
        <taxon>Polyangia</taxon>
        <taxon>Polyangiales</taxon>
        <taxon>Polyangiaceae</taxon>
        <taxon>Sorangium</taxon>
    </lineage>
</organism>
<dbReference type="PANTHER" id="PTHR30146">
    <property type="entry name" value="LACI-RELATED TRANSCRIPTIONAL REPRESSOR"/>
    <property type="match status" value="1"/>
</dbReference>
<dbReference type="CDD" id="cd07041">
    <property type="entry name" value="STAS_RsbR_RsbS_like"/>
    <property type="match status" value="1"/>
</dbReference>
<name>S4XQD0_SORCE</name>
<dbReference type="eggNOG" id="COG1609">
    <property type="taxonomic scope" value="Bacteria"/>
</dbReference>
<evidence type="ECO:0000259" key="4">
    <source>
        <dbReference type="PROSITE" id="PS50801"/>
    </source>
</evidence>
<dbReference type="PROSITE" id="PS50801">
    <property type="entry name" value="STAS"/>
    <property type="match status" value="1"/>
</dbReference>
<dbReference type="InterPro" id="IPR036513">
    <property type="entry name" value="STAS_dom_sf"/>
</dbReference>
<dbReference type="Proteomes" id="UP000014803">
    <property type="component" value="Chromosome"/>
</dbReference>
<dbReference type="STRING" id="1254432.SCE1572_09485"/>
<dbReference type="Gene3D" id="3.40.50.2300">
    <property type="match status" value="2"/>
</dbReference>